<organism evidence="1 2">
    <name type="scientific">Planosporangium thailandense</name>
    <dbReference type="NCBI Taxonomy" id="765197"/>
    <lineage>
        <taxon>Bacteria</taxon>
        <taxon>Bacillati</taxon>
        <taxon>Actinomycetota</taxon>
        <taxon>Actinomycetes</taxon>
        <taxon>Micromonosporales</taxon>
        <taxon>Micromonosporaceae</taxon>
        <taxon>Planosporangium</taxon>
    </lineage>
</organism>
<evidence type="ECO:0008006" key="3">
    <source>
        <dbReference type="Google" id="ProtNLM"/>
    </source>
</evidence>
<dbReference type="RefSeq" id="WP_167924714.1">
    <property type="nucleotide sequence ID" value="NZ_JAATVY010000004.1"/>
</dbReference>
<dbReference type="Proteomes" id="UP000722989">
    <property type="component" value="Unassembled WGS sequence"/>
</dbReference>
<gene>
    <name evidence="1" type="ORF">HC031_08900</name>
</gene>
<reference evidence="1 2" key="1">
    <citation type="submission" date="2020-03" db="EMBL/GenBank/DDBJ databases">
        <title>WGS of the type strain of Planosporangium spp.</title>
        <authorList>
            <person name="Thawai C."/>
        </authorList>
    </citation>
    <scope>NUCLEOTIDE SEQUENCE [LARGE SCALE GENOMIC DNA]</scope>
    <source>
        <strain evidence="1 2">TBRC 5610</strain>
    </source>
</reference>
<dbReference type="EMBL" id="JAATVY010000004">
    <property type="protein sequence ID" value="NJC69838.1"/>
    <property type="molecule type" value="Genomic_DNA"/>
</dbReference>
<evidence type="ECO:0000313" key="2">
    <source>
        <dbReference type="Proteomes" id="UP000722989"/>
    </source>
</evidence>
<comment type="caution">
    <text evidence="1">The sequence shown here is derived from an EMBL/GenBank/DDBJ whole genome shotgun (WGS) entry which is preliminary data.</text>
</comment>
<protein>
    <recommendedName>
        <fullName evidence="3">DUF559 domain-containing protein</fullName>
    </recommendedName>
</protein>
<evidence type="ECO:0000313" key="1">
    <source>
        <dbReference type="EMBL" id="NJC69838.1"/>
    </source>
</evidence>
<proteinExistence type="predicted"/>
<accession>A0ABX0XUY6</accession>
<keyword evidence="2" id="KW-1185">Reference proteome</keyword>
<name>A0ABX0XUY6_9ACTN</name>
<sequence>MYADDASPLPARDAPELDWLLYQQCQVLSREQALAEVGRGSLQNLLRSGRWQRAGRGVVVAHNGPLTRSQRLWVAVLDVGDGAVCAGATAAALGGLRGFDAGAIDLLVPGHRQVGRRAGVRIHRTEVLPPDHVRPGAPPRTTMARAVVDAAAWARTDGDARAVVAAAFQQRRVSREEIESVVAALTRSRRRALVLETARYAAGGAHSLTEVDLVKLCRRFGLPLPDQQTERTDTSGRRRYLDAYWSGWRVHVEVDGSFHLEVRTWWADMRRQNDLWIRGDRVLRFPAWVVARRPDEVATQMRAALSAAGWRSA</sequence>